<organism evidence="9">
    <name type="scientific">Wenzhou noda-like virus 1</name>
    <dbReference type="NCBI Taxonomy" id="1923585"/>
    <lineage>
        <taxon>Viruses</taxon>
        <taxon>Riboviria</taxon>
    </lineage>
</organism>
<evidence type="ECO:0000256" key="3">
    <source>
        <dbReference type="ARBA" id="ARBA00018091"/>
    </source>
</evidence>
<evidence type="ECO:0000256" key="2">
    <source>
        <dbReference type="ARBA" id="ARBA00007446"/>
    </source>
</evidence>
<protein>
    <recommendedName>
        <fullName evidence="3">Capsid protein</fullName>
    </recommendedName>
</protein>
<evidence type="ECO:0000256" key="4">
    <source>
        <dbReference type="ARBA" id="ARBA00022561"/>
    </source>
</evidence>
<dbReference type="GO" id="GO:0039617">
    <property type="term" value="C:T=3 icosahedral viral capsid"/>
    <property type="evidence" value="ECO:0007669"/>
    <property type="project" value="UniProtKB-KW"/>
</dbReference>
<dbReference type="Pfam" id="PF00729">
    <property type="entry name" value="Viral_coat"/>
    <property type="match status" value="1"/>
</dbReference>
<evidence type="ECO:0000313" key="9">
    <source>
        <dbReference type="EMBL" id="APG76598.1"/>
    </source>
</evidence>
<keyword evidence="5" id="KW-0946">Virion</keyword>
<proteinExistence type="inferred from homology"/>
<evidence type="ECO:0000259" key="8">
    <source>
        <dbReference type="Pfam" id="PF00729"/>
    </source>
</evidence>
<reference evidence="9" key="1">
    <citation type="journal article" date="2016" name="Nature">
        <title>Redefining the invertebrate RNA virosphere.</title>
        <authorList>
            <person name="Shi M."/>
            <person name="Lin X.D."/>
            <person name="Tian J.H."/>
            <person name="Chen L.J."/>
            <person name="Chen X."/>
            <person name="Li C.X."/>
            <person name="Qin X.C."/>
            <person name="Li J."/>
            <person name="Cao J.P."/>
            <person name="Eden J.S."/>
            <person name="Buchmann J."/>
            <person name="Wang W."/>
            <person name="Xu J."/>
            <person name="Holmes E.C."/>
            <person name="Zhang Y.Z."/>
        </authorList>
    </citation>
    <scope>NUCLEOTIDE SEQUENCE</scope>
    <source>
        <strain evidence="9">WZFSL84567</strain>
    </source>
</reference>
<dbReference type="Gene3D" id="2.60.120.20">
    <property type="match status" value="1"/>
</dbReference>
<feature type="compositionally biased region" description="Basic residues" evidence="7">
    <location>
        <begin position="10"/>
        <end position="24"/>
    </location>
</feature>
<dbReference type="InterPro" id="IPR000937">
    <property type="entry name" value="Capsid_prot_S-dom_vir"/>
</dbReference>
<dbReference type="InterPro" id="IPR029053">
    <property type="entry name" value="Viral_coat"/>
</dbReference>
<evidence type="ECO:0000256" key="5">
    <source>
        <dbReference type="ARBA" id="ARBA00022844"/>
    </source>
</evidence>
<dbReference type="PRINTS" id="PR00233">
    <property type="entry name" value="ICOSAHEDRAL"/>
</dbReference>
<evidence type="ECO:0000256" key="6">
    <source>
        <dbReference type="ARBA" id="ARBA00023060"/>
    </source>
</evidence>
<keyword evidence="6" id="KW-1142">T=3 icosahedral capsid protein</keyword>
<sequence length="456" mass="50080">MQPTNQTKPTNKRSGRKSRRRTATKPKNVNAAPTAISLVAKTRVPAIKATPRGFVVTHREFIQDVTAADANFRNTTFSVNPGLATTFPWLSAIAGRFESYLFRRLHFIYEPICPTTTPGAVMMAVDYDAVDAAPTSKVVLMAYRGAVRSAPWNITRFDATRGDLRKFGVQRFVRTGSTPANADLKTYDVGNLQLATQNTPATATTLGELYVEYEVEFFTPQIPTTVVRSQRNVTQTAKIDIPAAGAGNIVLASKITGDTNTPPFWLHGPSDRGVNLILDANRVQTFFLNLRSPDLSKITGGPLRVAQLYENMKLFDAKDFDVGRVGGQPDSIDQWGIPFNDTITNFDYTLYFRVPAATQSRTIGANLIPMFLPRPSSGTTTLYITLRPAPSSPGAVYNSSLLTTGTDWAFPQLDIPSLTSTSASTSKRYDDSSPGLVQQIMYIPDDEITIQPHKKK</sequence>
<comment type="similarity">
    <text evidence="2">Belongs to the icosahedral plant coat protein family.</text>
</comment>
<dbReference type="SUPFAM" id="SSF88633">
    <property type="entry name" value="Positive stranded ssRNA viruses"/>
    <property type="match status" value="1"/>
</dbReference>
<accession>A0A1L3KGP7</accession>
<name>A0A1L3KGP7_9VIRU</name>
<dbReference type="EMBL" id="KX883258">
    <property type="protein sequence ID" value="APG76598.1"/>
    <property type="molecule type" value="Genomic_RNA"/>
</dbReference>
<dbReference type="GO" id="GO:0005198">
    <property type="term" value="F:structural molecule activity"/>
    <property type="evidence" value="ECO:0007669"/>
    <property type="project" value="InterPro"/>
</dbReference>
<comment type="subcellular location">
    <subcellularLocation>
        <location evidence="1">Virion</location>
    </subcellularLocation>
</comment>
<keyword evidence="4" id="KW-0167">Capsid protein</keyword>
<feature type="region of interest" description="Disordered" evidence="7">
    <location>
        <begin position="1"/>
        <end position="30"/>
    </location>
</feature>
<evidence type="ECO:0000256" key="1">
    <source>
        <dbReference type="ARBA" id="ARBA00004328"/>
    </source>
</evidence>
<feature type="domain" description="Icosahedral viral capsid protein S" evidence="8">
    <location>
        <begin position="29"/>
        <end position="222"/>
    </location>
</feature>
<evidence type="ECO:0000256" key="7">
    <source>
        <dbReference type="SAM" id="MobiDB-lite"/>
    </source>
</evidence>